<name>A0A0S2KA27_9GAMM</name>
<proteinExistence type="predicted"/>
<dbReference type="Proteomes" id="UP000065641">
    <property type="component" value="Chromosome"/>
</dbReference>
<dbReference type="OrthoDB" id="9792690at2"/>
<sequence length="216" mass="24602">MRPDLDIIQKWIEPGSRVLDLGCGDGSLLAYLREHKSIQGTGLEIDETKINACLDKGVNVIQQDLNKGLTNFESQSFETVLLTQTLQAVHYPDKLVEEMLRIGKNCIVTFPNFGNWKSRAYLAFKGRMPVSDFMPYEWYDTPNIHFCTVKDFDEFCRSRDINVITRTVVDIKHRDSMIIRTFPNLLSEIAIYHFSRPASDASSDSLSNSASREQSA</sequence>
<dbReference type="SUPFAM" id="SSF53335">
    <property type="entry name" value="S-adenosyl-L-methionine-dependent methyltransferases"/>
    <property type="match status" value="1"/>
</dbReference>
<dbReference type="InterPro" id="IPR029063">
    <property type="entry name" value="SAM-dependent_MTases_sf"/>
</dbReference>
<dbReference type="InterPro" id="IPR010743">
    <property type="entry name" value="Methionine_synth_MetW"/>
</dbReference>
<protein>
    <submittedName>
        <fullName evidence="1">Methionine biosynthesis protein MetW</fullName>
    </submittedName>
</protein>
<dbReference type="NCBIfam" id="TIGR02081">
    <property type="entry name" value="metW"/>
    <property type="match status" value="1"/>
</dbReference>
<gene>
    <name evidence="1" type="ORF">PS2015_155</name>
</gene>
<dbReference type="STRING" id="1249552.PS2015_155"/>
<dbReference type="AlphaFoldDB" id="A0A0S2KA27"/>
<accession>A0A0S2KA27</accession>
<dbReference type="Gene3D" id="3.40.50.150">
    <property type="entry name" value="Vaccinia Virus protein VP39"/>
    <property type="match status" value="1"/>
</dbReference>
<dbReference type="PATRIC" id="fig|1249552.3.peg.159"/>
<organism evidence="1 2">
    <name type="scientific">Pseudohongiella spirulinae</name>
    <dbReference type="NCBI Taxonomy" id="1249552"/>
    <lineage>
        <taxon>Bacteria</taxon>
        <taxon>Pseudomonadati</taxon>
        <taxon>Pseudomonadota</taxon>
        <taxon>Gammaproteobacteria</taxon>
        <taxon>Pseudomonadales</taxon>
        <taxon>Pseudohongiellaceae</taxon>
        <taxon>Pseudohongiella</taxon>
    </lineage>
</organism>
<reference evidence="1 2" key="1">
    <citation type="submission" date="2015-11" db="EMBL/GenBank/DDBJ databases">
        <authorList>
            <person name="Zhang Y."/>
            <person name="Guo Z."/>
        </authorList>
    </citation>
    <scope>NUCLEOTIDE SEQUENCE [LARGE SCALE GENOMIC DNA]</scope>
    <source>
        <strain evidence="1 2">KCTC 32221</strain>
    </source>
</reference>
<evidence type="ECO:0000313" key="1">
    <source>
        <dbReference type="EMBL" id="ALO44850.1"/>
    </source>
</evidence>
<dbReference type="EMBL" id="CP013189">
    <property type="protein sequence ID" value="ALO44850.1"/>
    <property type="molecule type" value="Genomic_DNA"/>
</dbReference>
<dbReference type="CDD" id="cd02440">
    <property type="entry name" value="AdoMet_MTases"/>
    <property type="match status" value="1"/>
</dbReference>
<dbReference type="Pfam" id="PF07021">
    <property type="entry name" value="MetW"/>
    <property type="match status" value="1"/>
</dbReference>
<evidence type="ECO:0000313" key="2">
    <source>
        <dbReference type="Proteomes" id="UP000065641"/>
    </source>
</evidence>
<dbReference type="KEGG" id="pspi:PS2015_155"/>
<dbReference type="RefSeq" id="WP_058020375.1">
    <property type="nucleotide sequence ID" value="NZ_CP013189.1"/>
</dbReference>
<keyword evidence="2" id="KW-1185">Reference proteome</keyword>